<dbReference type="AlphaFoldDB" id="A0A1Z3HRV6"/>
<protein>
    <submittedName>
        <fullName evidence="1">Uncharacterized protein</fullName>
    </submittedName>
</protein>
<dbReference type="KEGG" id="hhg:XM38_040050"/>
<dbReference type="Proteomes" id="UP000191901">
    <property type="component" value="Chromosome"/>
</dbReference>
<proteinExistence type="predicted"/>
<dbReference type="EMBL" id="CP021983">
    <property type="protein sequence ID" value="ASC73043.1"/>
    <property type="molecule type" value="Genomic_DNA"/>
</dbReference>
<dbReference type="STRING" id="1641165.XM38_06325"/>
<reference evidence="1 2" key="1">
    <citation type="journal article" date="2016" name="Biochim. Biophys. Acta">
        <title>Characterization of red-shifted phycobilisomes isolated from the chlorophyll f-containing cyanobacterium Halomicronema hongdechloris.</title>
        <authorList>
            <person name="Li Y."/>
            <person name="Lin Y."/>
            <person name="Garvey C.J."/>
            <person name="Birch D."/>
            <person name="Corkery R.W."/>
            <person name="Loughlin P.C."/>
            <person name="Scheer H."/>
            <person name="Willows R.D."/>
            <person name="Chen M."/>
        </authorList>
    </citation>
    <scope>NUCLEOTIDE SEQUENCE [LARGE SCALE GENOMIC DNA]</scope>
    <source>
        <strain evidence="1 2">C2206</strain>
    </source>
</reference>
<name>A0A1Z3HRV6_9CYAN</name>
<accession>A0A1Z3HRV6</accession>
<evidence type="ECO:0000313" key="2">
    <source>
        <dbReference type="Proteomes" id="UP000191901"/>
    </source>
</evidence>
<gene>
    <name evidence="1" type="ORF">XM38_040050</name>
</gene>
<keyword evidence="2" id="KW-1185">Reference proteome</keyword>
<evidence type="ECO:0000313" key="1">
    <source>
        <dbReference type="EMBL" id="ASC73043.1"/>
    </source>
</evidence>
<organism evidence="1 2">
    <name type="scientific">Halomicronema hongdechloris C2206</name>
    <dbReference type="NCBI Taxonomy" id="1641165"/>
    <lineage>
        <taxon>Bacteria</taxon>
        <taxon>Bacillati</taxon>
        <taxon>Cyanobacteriota</taxon>
        <taxon>Cyanophyceae</taxon>
        <taxon>Nodosilineales</taxon>
        <taxon>Nodosilineaceae</taxon>
        <taxon>Halomicronema</taxon>
    </lineage>
</organism>
<sequence>MLLKAYNEKSQRQLALTRLLFGYFSFSSFGDVGVSTGITNYFGDGLLTTLAYVRQQELCPPVEAVSLSPSVFLWTL</sequence>